<dbReference type="SUPFAM" id="SSF55770">
    <property type="entry name" value="Profilin (actin-binding protein)"/>
    <property type="match status" value="1"/>
</dbReference>
<proteinExistence type="predicted"/>
<comment type="caution">
    <text evidence="1">The sequence shown here is derived from an EMBL/GenBank/DDBJ whole genome shotgun (WGS) entry which is preliminary data.</text>
</comment>
<dbReference type="Pfam" id="PF00235">
    <property type="entry name" value="Profilin"/>
    <property type="match status" value="1"/>
</dbReference>
<accession>A0AAD9L5K6</accession>
<dbReference type="EMBL" id="JAODUO010000327">
    <property type="protein sequence ID" value="KAK2183030.1"/>
    <property type="molecule type" value="Genomic_DNA"/>
</dbReference>
<evidence type="ECO:0000313" key="1">
    <source>
        <dbReference type="EMBL" id="KAK2183030.1"/>
    </source>
</evidence>
<keyword evidence="2" id="KW-1185">Reference proteome</keyword>
<organism evidence="1 2">
    <name type="scientific">Ridgeia piscesae</name>
    <name type="common">Tubeworm</name>
    <dbReference type="NCBI Taxonomy" id="27915"/>
    <lineage>
        <taxon>Eukaryota</taxon>
        <taxon>Metazoa</taxon>
        <taxon>Spiralia</taxon>
        <taxon>Lophotrochozoa</taxon>
        <taxon>Annelida</taxon>
        <taxon>Polychaeta</taxon>
        <taxon>Sedentaria</taxon>
        <taxon>Canalipalpata</taxon>
        <taxon>Sabellida</taxon>
        <taxon>Siboglinidae</taxon>
        <taxon>Ridgeia</taxon>
    </lineage>
</organism>
<gene>
    <name evidence="1" type="ORF">NP493_327g03028</name>
</gene>
<reference evidence="1" key="1">
    <citation type="journal article" date="2023" name="Mol. Biol. Evol.">
        <title>Third-Generation Sequencing Reveals the Adaptive Role of the Epigenome in Three Deep-Sea Polychaetes.</title>
        <authorList>
            <person name="Perez M."/>
            <person name="Aroh O."/>
            <person name="Sun Y."/>
            <person name="Lan Y."/>
            <person name="Juniper S.K."/>
            <person name="Young C.R."/>
            <person name="Angers B."/>
            <person name="Qian P.Y."/>
        </authorList>
    </citation>
    <scope>NUCLEOTIDE SEQUENCE</scope>
    <source>
        <strain evidence="1">R07B-5</strain>
    </source>
</reference>
<protein>
    <recommendedName>
        <fullName evidence="3">Profilin</fullName>
    </recommendedName>
</protein>
<dbReference type="InterPro" id="IPR036140">
    <property type="entry name" value="PFN_sf"/>
</dbReference>
<name>A0AAD9L5K6_RIDPI</name>
<dbReference type="Proteomes" id="UP001209878">
    <property type="component" value="Unassembled WGS sequence"/>
</dbReference>
<dbReference type="InterPro" id="IPR048278">
    <property type="entry name" value="PFN"/>
</dbReference>
<evidence type="ECO:0008006" key="3">
    <source>
        <dbReference type="Google" id="ProtNLM"/>
    </source>
</evidence>
<dbReference type="AlphaFoldDB" id="A0AAD9L5K6"/>
<dbReference type="GO" id="GO:0003779">
    <property type="term" value="F:actin binding"/>
    <property type="evidence" value="ECO:0007669"/>
    <property type="project" value="InterPro"/>
</dbReference>
<sequence length="125" mass="12982">MAETLMKPGKLTHAVIVSFNDNEIRAVAPSNFTPSQEGLRQVVAALKGDMSGLAAHGIDLGDGTDACTPGKIDSGKAIYASRGNGGGCVVFKSAECVLVGFYKEDPASATRLCSEVAEHMTEQGH</sequence>
<evidence type="ECO:0000313" key="2">
    <source>
        <dbReference type="Proteomes" id="UP001209878"/>
    </source>
</evidence>
<dbReference type="Gene3D" id="3.30.450.30">
    <property type="entry name" value="Dynein light chain 2a, cytoplasmic"/>
    <property type="match status" value="1"/>
</dbReference>